<dbReference type="PANTHER" id="PTHR37822:SF2">
    <property type="entry name" value="SPORE PHOTOPRODUCT LYASE"/>
    <property type="match status" value="1"/>
</dbReference>
<dbReference type="InterPro" id="IPR023897">
    <property type="entry name" value="SPL_firmicutes"/>
</dbReference>
<dbReference type="PANTHER" id="PTHR37822">
    <property type="entry name" value="SPORE PHOTOPRODUCT LYASE-RELATED"/>
    <property type="match status" value="1"/>
</dbReference>
<protein>
    <submittedName>
        <fullName evidence="1">Spore photoproduct lyase</fullName>
    </submittedName>
</protein>
<dbReference type="InterPro" id="IPR049539">
    <property type="entry name" value="SPL"/>
</dbReference>
<dbReference type="RefSeq" id="WP_089022350.1">
    <property type="nucleotide sequence ID" value="NZ_NIQC01000001.1"/>
</dbReference>
<dbReference type="GO" id="GO:1904047">
    <property type="term" value="F:S-adenosyl-L-methionine binding"/>
    <property type="evidence" value="ECO:0007669"/>
    <property type="project" value="InterPro"/>
</dbReference>
<keyword evidence="2" id="KW-1185">Reference proteome</keyword>
<reference evidence="1 2" key="1">
    <citation type="submission" date="2017-06" db="EMBL/GenBank/DDBJ databases">
        <title>Draft Genome Sequence of Natranaerobius trueperi halophilic, alkalithermophilic bacteria from soda lakes.</title>
        <authorList>
            <person name="Zhao B."/>
        </authorList>
    </citation>
    <scope>NUCLEOTIDE SEQUENCE [LARGE SCALE GENOMIC DNA]</scope>
    <source>
        <strain evidence="1 2">DSM 18760</strain>
    </source>
</reference>
<keyword evidence="1" id="KW-0456">Lyase</keyword>
<dbReference type="InterPro" id="IPR034559">
    <property type="entry name" value="SPL_Clostridia"/>
</dbReference>
<dbReference type="GO" id="GO:0042601">
    <property type="term" value="C:endospore-forming forespore"/>
    <property type="evidence" value="ECO:0007669"/>
    <property type="project" value="TreeGrafter"/>
</dbReference>
<dbReference type="InterPro" id="IPR007197">
    <property type="entry name" value="rSAM"/>
</dbReference>
<dbReference type="CDD" id="cd01335">
    <property type="entry name" value="Radical_SAM"/>
    <property type="match status" value="1"/>
</dbReference>
<evidence type="ECO:0000313" key="1">
    <source>
        <dbReference type="EMBL" id="OWZ84926.1"/>
    </source>
</evidence>
<dbReference type="GO" id="GO:0003913">
    <property type="term" value="F:DNA photolyase activity"/>
    <property type="evidence" value="ECO:0007669"/>
    <property type="project" value="InterPro"/>
</dbReference>
<gene>
    <name evidence="1" type="primary">splB</name>
    <name evidence="1" type="ORF">CDO51_00540</name>
</gene>
<dbReference type="Pfam" id="PF20903">
    <property type="entry name" value="SPL"/>
    <property type="match status" value="1"/>
</dbReference>
<dbReference type="Gene3D" id="3.80.30.30">
    <property type="match status" value="1"/>
</dbReference>
<sequence>MDYKFNPKRIYIEEGALEYPAGRFIKDKFSDKGVPIKIIKTHQRITGIPGKTREQGYREAKKTLVVGIRKSKDFQTCKPSAHYQLPLSTSCPGLCKYCYLNTTLGKKPYLRVYVNIDDILQKAKKYIEERAPEETIFEGAATSDPLPVEEYTGNLKESIEFFAKEPLGRFRFVTKFTNVDSLLSISHNEKTRIRFSLNTDTIIDKHEQGTPGLIDRIKASGKVAEAGYPTGFIIAPIFMYPGFKEEYSELFKKLKEELADTKVTDIPFELITHRFTNRAKKNIEETFPDHDLPMDESERRFKYGQFGYGKYLYSKEEMEDMKSFFEDQIKEHFPTGELTYFV</sequence>
<dbReference type="AlphaFoldDB" id="A0A226C124"/>
<dbReference type="Gene3D" id="3.40.50.12110">
    <property type="match status" value="1"/>
</dbReference>
<comment type="caution">
    <text evidence="1">The sequence shown here is derived from an EMBL/GenBank/DDBJ whole genome shotgun (WGS) entry which is preliminary data.</text>
</comment>
<dbReference type="SFLD" id="SFLDF00412">
    <property type="entry name" value="spore_photoproduct_lyase_2"/>
    <property type="match status" value="1"/>
</dbReference>
<dbReference type="SFLD" id="SFLDS00029">
    <property type="entry name" value="Radical_SAM"/>
    <property type="match status" value="1"/>
</dbReference>
<accession>A0A226C124</accession>
<dbReference type="OrthoDB" id="9787095at2"/>
<dbReference type="NCBIfam" id="TIGR04070">
    <property type="entry name" value="photo_TT_lyase"/>
    <property type="match status" value="1"/>
</dbReference>
<dbReference type="SFLD" id="SFLDG01079">
    <property type="entry name" value="spore_photoproduct_lyase_like"/>
    <property type="match status" value="1"/>
</dbReference>
<evidence type="ECO:0000313" key="2">
    <source>
        <dbReference type="Proteomes" id="UP000214588"/>
    </source>
</evidence>
<dbReference type="InterPro" id="IPR058240">
    <property type="entry name" value="rSAM_sf"/>
</dbReference>
<dbReference type="GO" id="GO:0051539">
    <property type="term" value="F:4 iron, 4 sulfur cluster binding"/>
    <property type="evidence" value="ECO:0007669"/>
    <property type="project" value="TreeGrafter"/>
</dbReference>
<organism evidence="1 2">
    <name type="scientific">Natranaerobius trueperi</name>
    <dbReference type="NCBI Taxonomy" id="759412"/>
    <lineage>
        <taxon>Bacteria</taxon>
        <taxon>Bacillati</taxon>
        <taxon>Bacillota</taxon>
        <taxon>Clostridia</taxon>
        <taxon>Natranaerobiales</taxon>
        <taxon>Natranaerobiaceae</taxon>
        <taxon>Natranaerobius</taxon>
    </lineage>
</organism>
<dbReference type="EMBL" id="NIQC01000001">
    <property type="protein sequence ID" value="OWZ84926.1"/>
    <property type="molecule type" value="Genomic_DNA"/>
</dbReference>
<name>A0A226C124_9FIRM</name>
<dbReference type="SUPFAM" id="SSF102114">
    <property type="entry name" value="Radical SAM enzymes"/>
    <property type="match status" value="1"/>
</dbReference>
<dbReference type="Proteomes" id="UP000214588">
    <property type="component" value="Unassembled WGS sequence"/>
</dbReference>
<proteinExistence type="predicted"/>